<dbReference type="Proteomes" id="UP000479190">
    <property type="component" value="Unassembled WGS sequence"/>
</dbReference>
<evidence type="ECO:0000313" key="2">
    <source>
        <dbReference type="Proteomes" id="UP000479190"/>
    </source>
</evidence>
<dbReference type="AlphaFoldDB" id="A0A6H5J0L7"/>
<dbReference type="EMBL" id="CADCXV010001272">
    <property type="protein sequence ID" value="CAB0043125.1"/>
    <property type="molecule type" value="Genomic_DNA"/>
</dbReference>
<accession>A0A6H5J0L7</accession>
<gene>
    <name evidence="1" type="ORF">TBRA_LOCUS14713</name>
</gene>
<evidence type="ECO:0000313" key="1">
    <source>
        <dbReference type="EMBL" id="CAB0043125.1"/>
    </source>
</evidence>
<organism evidence="1 2">
    <name type="scientific">Trichogramma brassicae</name>
    <dbReference type="NCBI Taxonomy" id="86971"/>
    <lineage>
        <taxon>Eukaryota</taxon>
        <taxon>Metazoa</taxon>
        <taxon>Ecdysozoa</taxon>
        <taxon>Arthropoda</taxon>
        <taxon>Hexapoda</taxon>
        <taxon>Insecta</taxon>
        <taxon>Pterygota</taxon>
        <taxon>Neoptera</taxon>
        <taxon>Endopterygota</taxon>
        <taxon>Hymenoptera</taxon>
        <taxon>Apocrita</taxon>
        <taxon>Proctotrupomorpha</taxon>
        <taxon>Chalcidoidea</taxon>
        <taxon>Trichogrammatidae</taxon>
        <taxon>Trichogramma</taxon>
    </lineage>
</organism>
<name>A0A6H5J0L7_9HYME</name>
<reference evidence="1 2" key="1">
    <citation type="submission" date="2020-02" db="EMBL/GenBank/DDBJ databases">
        <authorList>
            <person name="Ferguson B K."/>
        </authorList>
    </citation>
    <scope>NUCLEOTIDE SEQUENCE [LARGE SCALE GENOMIC DNA]</scope>
</reference>
<keyword evidence="2" id="KW-1185">Reference proteome</keyword>
<protein>
    <submittedName>
        <fullName evidence="1">Uncharacterized protein</fullName>
    </submittedName>
</protein>
<proteinExistence type="predicted"/>
<sequence length="138" mass="15718">MTTTRALSRFLNYRRFVTVDYDDGPIAEDDRALPPLEKLKRLEELQRRRDMTEKFYSSEIRRLIGTRSATNEFGSCRTPPSSPPISQRYSAADVAANRSDKCYAPSCGGGGNRAQAKLYDVSQRETILFSPKLLDRYV</sequence>